<protein>
    <submittedName>
        <fullName evidence="1">Uncharacterized protein</fullName>
    </submittedName>
</protein>
<sequence length="62" mass="7371">MLFLFSFASQDEMLRICREYGNTVPRLSSEKEKAAADAYERLLERDFSVKLERLAEELRKNR</sequence>
<reference evidence="1 2" key="1">
    <citation type="submission" date="2019-07" db="EMBL/GenBank/DDBJ databases">
        <title>Whole genome shotgun sequence of Aneurinibacillus danicus NBRC 102444.</title>
        <authorList>
            <person name="Hosoyama A."/>
            <person name="Uohara A."/>
            <person name="Ohji S."/>
            <person name="Ichikawa N."/>
        </authorList>
    </citation>
    <scope>NUCLEOTIDE SEQUENCE [LARGE SCALE GENOMIC DNA]</scope>
    <source>
        <strain evidence="1 2">NBRC 102444</strain>
    </source>
</reference>
<evidence type="ECO:0000313" key="1">
    <source>
        <dbReference type="EMBL" id="GEN35498.1"/>
    </source>
</evidence>
<name>A0A511VC39_9BACL</name>
<keyword evidence="2" id="KW-1185">Reference proteome</keyword>
<dbReference type="RefSeq" id="WP_146811032.1">
    <property type="nucleotide sequence ID" value="NZ_BJXX01000136.1"/>
</dbReference>
<proteinExistence type="predicted"/>
<dbReference type="AlphaFoldDB" id="A0A511VC39"/>
<gene>
    <name evidence="1" type="ORF">ADA01nite_29580</name>
</gene>
<dbReference type="Proteomes" id="UP000321157">
    <property type="component" value="Unassembled WGS sequence"/>
</dbReference>
<organism evidence="1 2">
    <name type="scientific">Aneurinibacillus danicus</name>
    <dbReference type="NCBI Taxonomy" id="267746"/>
    <lineage>
        <taxon>Bacteria</taxon>
        <taxon>Bacillati</taxon>
        <taxon>Bacillota</taxon>
        <taxon>Bacilli</taxon>
        <taxon>Bacillales</taxon>
        <taxon>Paenibacillaceae</taxon>
        <taxon>Aneurinibacillus group</taxon>
        <taxon>Aneurinibacillus</taxon>
    </lineage>
</organism>
<dbReference type="EMBL" id="BJXX01000136">
    <property type="protein sequence ID" value="GEN35498.1"/>
    <property type="molecule type" value="Genomic_DNA"/>
</dbReference>
<accession>A0A511VC39</accession>
<comment type="caution">
    <text evidence="1">The sequence shown here is derived from an EMBL/GenBank/DDBJ whole genome shotgun (WGS) entry which is preliminary data.</text>
</comment>
<evidence type="ECO:0000313" key="2">
    <source>
        <dbReference type="Proteomes" id="UP000321157"/>
    </source>
</evidence>